<evidence type="ECO:0000256" key="1">
    <source>
        <dbReference type="ARBA" id="ARBA00004442"/>
    </source>
</evidence>
<protein>
    <submittedName>
        <fullName evidence="8">OmpA family protein</fullName>
    </submittedName>
</protein>
<dbReference type="InterPro" id="IPR050330">
    <property type="entry name" value="Bact_OuterMem_StrucFunc"/>
</dbReference>
<feature type="signal peptide" evidence="6">
    <location>
        <begin position="1"/>
        <end position="27"/>
    </location>
</feature>
<name>A0ABW7Z6Y1_9ACTN</name>
<comment type="subcellular location">
    <subcellularLocation>
        <location evidence="1">Cell outer membrane</location>
    </subcellularLocation>
</comment>
<organism evidence="8 9">
    <name type="scientific">Nonomuraea typhae</name>
    <dbReference type="NCBI Taxonomy" id="2603600"/>
    <lineage>
        <taxon>Bacteria</taxon>
        <taxon>Bacillati</taxon>
        <taxon>Actinomycetota</taxon>
        <taxon>Actinomycetes</taxon>
        <taxon>Streptosporangiales</taxon>
        <taxon>Streptosporangiaceae</taxon>
        <taxon>Nonomuraea</taxon>
    </lineage>
</organism>
<feature type="region of interest" description="Disordered" evidence="5">
    <location>
        <begin position="319"/>
        <end position="344"/>
    </location>
</feature>
<dbReference type="PANTHER" id="PTHR30329:SF21">
    <property type="entry name" value="LIPOPROTEIN YIAD-RELATED"/>
    <property type="match status" value="1"/>
</dbReference>
<feature type="chain" id="PRO_5045656179" evidence="6">
    <location>
        <begin position="28"/>
        <end position="495"/>
    </location>
</feature>
<dbReference type="InterPro" id="IPR006664">
    <property type="entry name" value="OMP_bac"/>
</dbReference>
<reference evidence="8 9" key="1">
    <citation type="submission" date="2024-10" db="EMBL/GenBank/DDBJ databases">
        <title>The Natural Products Discovery Center: Release of the First 8490 Sequenced Strains for Exploring Actinobacteria Biosynthetic Diversity.</title>
        <authorList>
            <person name="Kalkreuter E."/>
            <person name="Kautsar S.A."/>
            <person name="Yang D."/>
            <person name="Bader C.D."/>
            <person name="Teijaro C.N."/>
            <person name="Fluegel L."/>
            <person name="Davis C.M."/>
            <person name="Simpson J.R."/>
            <person name="Lauterbach L."/>
            <person name="Steele A.D."/>
            <person name="Gui C."/>
            <person name="Meng S."/>
            <person name="Li G."/>
            <person name="Viehrig K."/>
            <person name="Ye F."/>
            <person name="Su P."/>
            <person name="Kiefer A.F."/>
            <person name="Nichols A."/>
            <person name="Cepeda A.J."/>
            <person name="Yan W."/>
            <person name="Fan B."/>
            <person name="Jiang Y."/>
            <person name="Adhikari A."/>
            <person name="Zheng C.-J."/>
            <person name="Schuster L."/>
            <person name="Cowan T.M."/>
            <person name="Smanski M.J."/>
            <person name="Chevrette M.G."/>
            <person name="De Carvalho L.P.S."/>
            <person name="Shen B."/>
        </authorList>
    </citation>
    <scope>NUCLEOTIDE SEQUENCE [LARGE SCALE GENOMIC DNA]</scope>
    <source>
        <strain evidence="8 9">NPDC050545</strain>
    </source>
</reference>
<dbReference type="PANTHER" id="PTHR30329">
    <property type="entry name" value="STATOR ELEMENT OF FLAGELLAR MOTOR COMPLEX"/>
    <property type="match status" value="1"/>
</dbReference>
<dbReference type="Pfam" id="PF00691">
    <property type="entry name" value="OmpA"/>
    <property type="match status" value="1"/>
</dbReference>
<dbReference type="Gene3D" id="3.30.1330.60">
    <property type="entry name" value="OmpA-like domain"/>
    <property type="match status" value="1"/>
</dbReference>
<dbReference type="InterPro" id="IPR006665">
    <property type="entry name" value="OmpA-like"/>
</dbReference>
<dbReference type="PROSITE" id="PS51257">
    <property type="entry name" value="PROKAR_LIPOPROTEIN"/>
    <property type="match status" value="1"/>
</dbReference>
<dbReference type="EMBL" id="JBITGY010000012">
    <property type="protein sequence ID" value="MFI6503672.1"/>
    <property type="molecule type" value="Genomic_DNA"/>
</dbReference>
<evidence type="ECO:0000259" key="7">
    <source>
        <dbReference type="PROSITE" id="PS51123"/>
    </source>
</evidence>
<evidence type="ECO:0000313" key="9">
    <source>
        <dbReference type="Proteomes" id="UP001612741"/>
    </source>
</evidence>
<evidence type="ECO:0000313" key="8">
    <source>
        <dbReference type="EMBL" id="MFI6503672.1"/>
    </source>
</evidence>
<feature type="domain" description="OmpA-like" evidence="7">
    <location>
        <begin position="233"/>
        <end position="355"/>
    </location>
</feature>
<dbReference type="PROSITE" id="PS51123">
    <property type="entry name" value="OMPA_2"/>
    <property type="match status" value="1"/>
</dbReference>
<keyword evidence="2 4" id="KW-0472">Membrane</keyword>
<comment type="caution">
    <text evidence="8">The sequence shown here is derived from an EMBL/GenBank/DDBJ whole genome shotgun (WGS) entry which is preliminary data.</text>
</comment>
<proteinExistence type="predicted"/>
<sequence length="495" mass="50187">MTPLTRRLAAGVALVLGVSACGPVRQAARQESSPAAGPTPSERAATDADPGAGASADGDPADGDPTAGTPADGASADASTPAAGGEGVSTGPVSTALRVEGRNMRLTRVGDKELALQFELYNGTDADVSLGELGLEGRERLLALVDPQKGAAYGLMGADRISEDADVEPGGTARVTAVFAAPPEDTTELLVALNGLLPVMVPIASGTPEDDPALRGPHAEGSTGALVCKVSEGGKETFRLPSDVLFAFGSARLSSAATSAIAALGGRVAAGSGTVTVEGHTDAVGGDAANQTLSEQRAEAVARELRPVLGDGFTYQAIGHGERKPVAPNTTAGGGDDPAGRAKNRRVEIRVDSRSGERTSVPATGDELSGLRAEVDSVRRLSGYVLAQVRVANPGGRAAPLPYENHFTPKQLTTGQLAATSAAARHDLCGFAEPTYFDFVGTLSPTFAPDGLDELPAGAEVTLWGLLPAPDPSVTSIKLHLAGYGRPLEARITDG</sequence>
<keyword evidence="9" id="KW-1185">Reference proteome</keyword>
<evidence type="ECO:0000256" key="6">
    <source>
        <dbReference type="SAM" id="SignalP"/>
    </source>
</evidence>
<dbReference type="SUPFAM" id="SSF103088">
    <property type="entry name" value="OmpA-like"/>
    <property type="match status" value="1"/>
</dbReference>
<evidence type="ECO:0000256" key="5">
    <source>
        <dbReference type="SAM" id="MobiDB-lite"/>
    </source>
</evidence>
<keyword evidence="6" id="KW-0732">Signal</keyword>
<evidence type="ECO:0000256" key="4">
    <source>
        <dbReference type="PROSITE-ProRule" id="PRU00473"/>
    </source>
</evidence>
<accession>A0ABW7Z6Y1</accession>
<dbReference type="RefSeq" id="WP_397089430.1">
    <property type="nucleotide sequence ID" value="NZ_JBITGY010000012.1"/>
</dbReference>
<keyword evidence="3" id="KW-0998">Cell outer membrane</keyword>
<gene>
    <name evidence="8" type="ORF">ACIBG2_40245</name>
</gene>
<dbReference type="Proteomes" id="UP001612741">
    <property type="component" value="Unassembled WGS sequence"/>
</dbReference>
<feature type="compositionally biased region" description="Low complexity" evidence="5">
    <location>
        <begin position="47"/>
        <end position="74"/>
    </location>
</feature>
<dbReference type="CDD" id="cd07185">
    <property type="entry name" value="OmpA_C-like"/>
    <property type="match status" value="1"/>
</dbReference>
<dbReference type="InterPro" id="IPR036737">
    <property type="entry name" value="OmpA-like_sf"/>
</dbReference>
<evidence type="ECO:0000256" key="2">
    <source>
        <dbReference type="ARBA" id="ARBA00023136"/>
    </source>
</evidence>
<evidence type="ECO:0000256" key="3">
    <source>
        <dbReference type="ARBA" id="ARBA00023237"/>
    </source>
</evidence>
<feature type="region of interest" description="Disordered" evidence="5">
    <location>
        <begin position="25"/>
        <end position="96"/>
    </location>
</feature>
<dbReference type="PRINTS" id="PR01021">
    <property type="entry name" value="OMPADOMAIN"/>
</dbReference>